<feature type="chain" id="PRO_5043347743" evidence="1">
    <location>
        <begin position="26"/>
        <end position="81"/>
    </location>
</feature>
<evidence type="ECO:0000313" key="2">
    <source>
        <dbReference type="EMBL" id="CAH3042588.1"/>
    </source>
</evidence>
<name>A0AAU9W542_9CNID</name>
<gene>
    <name evidence="2" type="ORF">PMEA_00028895</name>
</gene>
<evidence type="ECO:0000313" key="3">
    <source>
        <dbReference type="Proteomes" id="UP001159428"/>
    </source>
</evidence>
<comment type="caution">
    <text evidence="2">The sequence shown here is derived from an EMBL/GenBank/DDBJ whole genome shotgun (WGS) entry which is preliminary data.</text>
</comment>
<organism evidence="2 3">
    <name type="scientific">Pocillopora meandrina</name>
    <dbReference type="NCBI Taxonomy" id="46732"/>
    <lineage>
        <taxon>Eukaryota</taxon>
        <taxon>Metazoa</taxon>
        <taxon>Cnidaria</taxon>
        <taxon>Anthozoa</taxon>
        <taxon>Hexacorallia</taxon>
        <taxon>Scleractinia</taxon>
        <taxon>Astrocoeniina</taxon>
        <taxon>Pocilloporidae</taxon>
        <taxon>Pocillopora</taxon>
    </lineage>
</organism>
<reference evidence="2 3" key="1">
    <citation type="submission" date="2022-05" db="EMBL/GenBank/DDBJ databases">
        <authorList>
            <consortium name="Genoscope - CEA"/>
            <person name="William W."/>
        </authorList>
    </citation>
    <scope>NUCLEOTIDE SEQUENCE [LARGE SCALE GENOMIC DNA]</scope>
</reference>
<keyword evidence="3" id="KW-1185">Reference proteome</keyword>
<dbReference type="Proteomes" id="UP001159428">
    <property type="component" value="Unassembled WGS sequence"/>
</dbReference>
<sequence length="81" mass="9487">MKTSTMISTLCFFFILSSFFQFSDAFVSNQVGRRSSKHERNLQDICRLAYEQCGALGPEQQSRDSTVEDARLKRRDIEFFY</sequence>
<dbReference type="EMBL" id="CALNXJ010000006">
    <property type="protein sequence ID" value="CAH3042588.1"/>
    <property type="molecule type" value="Genomic_DNA"/>
</dbReference>
<keyword evidence="1" id="KW-0732">Signal</keyword>
<accession>A0AAU9W542</accession>
<evidence type="ECO:0000256" key="1">
    <source>
        <dbReference type="SAM" id="SignalP"/>
    </source>
</evidence>
<protein>
    <submittedName>
        <fullName evidence="2">Uncharacterized protein</fullName>
    </submittedName>
</protein>
<feature type="signal peptide" evidence="1">
    <location>
        <begin position="1"/>
        <end position="25"/>
    </location>
</feature>
<proteinExistence type="predicted"/>
<dbReference type="AlphaFoldDB" id="A0AAU9W542"/>